<protein>
    <recommendedName>
        <fullName evidence="4">Carboxypeptidase-like regulatory domain-containing protein</fullName>
    </recommendedName>
</protein>
<reference evidence="2 3" key="1">
    <citation type="submission" date="2018-06" db="EMBL/GenBank/DDBJ databases">
        <title>Mucibacter soli gen. nov., sp. nov., a new member of the family Chitinophagaceae producing mucin.</title>
        <authorList>
            <person name="Kim M.-K."/>
            <person name="Park S."/>
            <person name="Kim T.-S."/>
            <person name="Joung Y."/>
            <person name="Han J.-H."/>
            <person name="Kim S.B."/>
        </authorList>
    </citation>
    <scope>NUCLEOTIDE SEQUENCE [LARGE SCALE GENOMIC DNA]</scope>
    <source>
        <strain evidence="2 3">R1-15</strain>
    </source>
</reference>
<evidence type="ECO:0000256" key="1">
    <source>
        <dbReference type="SAM" id="SignalP"/>
    </source>
</evidence>
<sequence length="244" mass="27266">MKRHVLIVFLLLVVGVVNAQTWTGVITDDNTKLPLGGVTVYNRSSKELSTSEINGAYAIKAAAGDTVIFVLRGYMLEKRTGALLEKSGNVLLMPTAHMLDEVVIESPYLKYRRDSAEERLIYHKTIKDARQRPKFDGSSGIAINGGFTWLANHISGRSKKYKHFVGMVKNDEQAKYVSIVYNQDKVIALTHASDSLAAIFIASTPMPYDFAHTASSLELSMWIREHFREFCKPKPVGITRPFAQ</sequence>
<evidence type="ECO:0000313" key="3">
    <source>
        <dbReference type="Proteomes" id="UP000248745"/>
    </source>
</evidence>
<dbReference type="RefSeq" id="WP_110999250.1">
    <property type="nucleotide sequence ID" value="NZ_QKTW01000017.1"/>
</dbReference>
<evidence type="ECO:0000313" key="2">
    <source>
        <dbReference type="EMBL" id="PZF72659.1"/>
    </source>
</evidence>
<keyword evidence="1" id="KW-0732">Signal</keyword>
<dbReference type="EMBL" id="QKTW01000017">
    <property type="protein sequence ID" value="PZF72659.1"/>
    <property type="molecule type" value="Genomic_DNA"/>
</dbReference>
<feature type="signal peptide" evidence="1">
    <location>
        <begin position="1"/>
        <end position="19"/>
    </location>
</feature>
<dbReference type="SUPFAM" id="SSF49464">
    <property type="entry name" value="Carboxypeptidase regulatory domain-like"/>
    <property type="match status" value="1"/>
</dbReference>
<dbReference type="Proteomes" id="UP000248745">
    <property type="component" value="Unassembled WGS sequence"/>
</dbReference>
<dbReference type="AlphaFoldDB" id="A0A2W2B8P8"/>
<gene>
    <name evidence="2" type="ORF">DN068_12400</name>
</gene>
<accession>A0A2W2B8P8</accession>
<dbReference type="OrthoDB" id="1118857at2"/>
<name>A0A2W2B8P8_9BACT</name>
<dbReference type="InterPro" id="IPR008969">
    <property type="entry name" value="CarboxyPept-like_regulatory"/>
</dbReference>
<evidence type="ECO:0008006" key="4">
    <source>
        <dbReference type="Google" id="ProtNLM"/>
    </source>
</evidence>
<keyword evidence="3" id="KW-1185">Reference proteome</keyword>
<feature type="chain" id="PRO_5015840073" description="Carboxypeptidase-like regulatory domain-containing protein" evidence="1">
    <location>
        <begin position="20"/>
        <end position="244"/>
    </location>
</feature>
<comment type="caution">
    <text evidence="2">The sequence shown here is derived from an EMBL/GenBank/DDBJ whole genome shotgun (WGS) entry which is preliminary data.</text>
</comment>
<proteinExistence type="predicted"/>
<organism evidence="2 3">
    <name type="scientific">Taibaiella soli</name>
    <dbReference type="NCBI Taxonomy" id="1649169"/>
    <lineage>
        <taxon>Bacteria</taxon>
        <taxon>Pseudomonadati</taxon>
        <taxon>Bacteroidota</taxon>
        <taxon>Chitinophagia</taxon>
        <taxon>Chitinophagales</taxon>
        <taxon>Chitinophagaceae</taxon>
        <taxon>Taibaiella</taxon>
    </lineage>
</organism>